<reference evidence="1" key="2">
    <citation type="journal article" date="2021" name="PeerJ">
        <title>Extensive microbial diversity within the chicken gut microbiome revealed by metagenomics and culture.</title>
        <authorList>
            <person name="Gilroy R."/>
            <person name="Ravi A."/>
            <person name="Getino M."/>
            <person name="Pursley I."/>
            <person name="Horton D.L."/>
            <person name="Alikhan N.F."/>
            <person name="Baker D."/>
            <person name="Gharbi K."/>
            <person name="Hall N."/>
            <person name="Watson M."/>
            <person name="Adriaenssens E.M."/>
            <person name="Foster-Nyarko E."/>
            <person name="Jarju S."/>
            <person name="Secka A."/>
            <person name="Antonio M."/>
            <person name="Oren A."/>
            <person name="Chaudhuri R.R."/>
            <person name="La Ragione R."/>
            <person name="Hildebrand F."/>
            <person name="Pallen M.J."/>
        </authorList>
    </citation>
    <scope>NUCLEOTIDE SEQUENCE</scope>
    <source>
        <strain evidence="1">1383</strain>
    </source>
</reference>
<dbReference type="InterPro" id="IPR008792">
    <property type="entry name" value="PQQD"/>
</dbReference>
<dbReference type="EMBL" id="DVLY01000046">
    <property type="protein sequence ID" value="HIT97582.1"/>
    <property type="molecule type" value="Genomic_DNA"/>
</dbReference>
<protein>
    <submittedName>
        <fullName evidence="1">PqqD family protein</fullName>
    </submittedName>
</protein>
<proteinExistence type="predicted"/>
<dbReference type="Gene3D" id="1.10.10.1150">
    <property type="entry name" value="Coenzyme PQQ synthesis protein D (PqqD)"/>
    <property type="match status" value="1"/>
</dbReference>
<evidence type="ECO:0000313" key="1">
    <source>
        <dbReference type="EMBL" id="HIT97582.1"/>
    </source>
</evidence>
<dbReference type="Proteomes" id="UP000824161">
    <property type="component" value="Unassembled WGS sequence"/>
</dbReference>
<dbReference type="Pfam" id="PF05402">
    <property type="entry name" value="PqqD"/>
    <property type="match status" value="1"/>
</dbReference>
<gene>
    <name evidence="1" type="ORF">IAC44_01955</name>
</gene>
<organism evidence="1 2">
    <name type="scientific">Candidatus Merdimorpha stercoravium</name>
    <dbReference type="NCBI Taxonomy" id="2840863"/>
    <lineage>
        <taxon>Bacteria</taxon>
        <taxon>Pseudomonadati</taxon>
        <taxon>Bacteroidota</taxon>
        <taxon>Flavobacteriia</taxon>
        <taxon>Flavobacteriales</taxon>
        <taxon>Candidatus Merdimorpha</taxon>
    </lineage>
</organism>
<dbReference type="AlphaFoldDB" id="A0A9D1HAP6"/>
<comment type="caution">
    <text evidence="1">The sequence shown here is derived from an EMBL/GenBank/DDBJ whole genome shotgun (WGS) entry which is preliminary data.</text>
</comment>
<name>A0A9D1HAP6_9FLAO</name>
<reference evidence="1" key="1">
    <citation type="submission" date="2020-10" db="EMBL/GenBank/DDBJ databases">
        <authorList>
            <person name="Gilroy R."/>
        </authorList>
    </citation>
    <scope>NUCLEOTIDE SEQUENCE</scope>
    <source>
        <strain evidence="1">1383</strain>
    </source>
</reference>
<accession>A0A9D1HAP6</accession>
<evidence type="ECO:0000313" key="2">
    <source>
        <dbReference type="Proteomes" id="UP000824161"/>
    </source>
</evidence>
<sequence length="89" mass="10053">MRIKQEYDLREIAGEYIVVIQGQLDADMTRVIALNESGAWLWEELSGKDFSPQQAAELLCSRYEVEADTALSDAEKWIETLEKCGAIEA</sequence>
<dbReference type="InterPro" id="IPR041881">
    <property type="entry name" value="PqqD_sf"/>
</dbReference>